<organism evidence="2 3">
    <name type="scientific">Mortierella alpina</name>
    <name type="common">Oleaginous fungus</name>
    <name type="synonym">Mortierella renispora</name>
    <dbReference type="NCBI Taxonomy" id="64518"/>
    <lineage>
        <taxon>Eukaryota</taxon>
        <taxon>Fungi</taxon>
        <taxon>Fungi incertae sedis</taxon>
        <taxon>Mucoromycota</taxon>
        <taxon>Mortierellomycotina</taxon>
        <taxon>Mortierellomycetes</taxon>
        <taxon>Mortierellales</taxon>
        <taxon>Mortierellaceae</taxon>
        <taxon>Mortierella</taxon>
    </lineage>
</organism>
<name>A0A9P8A7T5_MORAP</name>
<dbReference type="EMBL" id="JAIFTL010000029">
    <property type="protein sequence ID" value="KAG9325937.1"/>
    <property type="molecule type" value="Genomic_DNA"/>
</dbReference>
<proteinExistence type="predicted"/>
<gene>
    <name evidence="2" type="ORF">KVV02_005781</name>
</gene>
<feature type="region of interest" description="Disordered" evidence="1">
    <location>
        <begin position="67"/>
        <end position="148"/>
    </location>
</feature>
<sequence>MNAANSAYSCQVKFPFTRLSMLFLELMNESASPTNPVCANMSMPATTEYAPTSADPTMTVSCSRIKPRIKPTTARTPSKMARPVVEVMTPPDFQPKIQSPKEYNARAPRTATPSREQQTSSRPPRMPTTMEMTSNRVELVTPPLDMPM</sequence>
<dbReference type="AlphaFoldDB" id="A0A9P8A7T5"/>
<evidence type="ECO:0000313" key="3">
    <source>
        <dbReference type="Proteomes" id="UP000717515"/>
    </source>
</evidence>
<evidence type="ECO:0000256" key="1">
    <source>
        <dbReference type="SAM" id="MobiDB-lite"/>
    </source>
</evidence>
<comment type="caution">
    <text evidence="2">The sequence shown here is derived from an EMBL/GenBank/DDBJ whole genome shotgun (WGS) entry which is preliminary data.</text>
</comment>
<reference evidence="2" key="1">
    <citation type="submission" date="2021-07" db="EMBL/GenBank/DDBJ databases">
        <title>Draft genome of Mortierella alpina, strain LL118, isolated from an aspen leaf litter sample.</title>
        <authorList>
            <person name="Yang S."/>
            <person name="Vinatzer B.A."/>
        </authorList>
    </citation>
    <scope>NUCLEOTIDE SEQUENCE</scope>
    <source>
        <strain evidence="2">LL118</strain>
    </source>
</reference>
<protein>
    <submittedName>
        <fullName evidence="2">Uncharacterized protein</fullName>
    </submittedName>
</protein>
<evidence type="ECO:0000313" key="2">
    <source>
        <dbReference type="EMBL" id="KAG9325937.1"/>
    </source>
</evidence>
<dbReference type="Proteomes" id="UP000717515">
    <property type="component" value="Unassembled WGS sequence"/>
</dbReference>
<feature type="compositionally biased region" description="Polar residues" evidence="1">
    <location>
        <begin position="111"/>
        <end position="122"/>
    </location>
</feature>
<accession>A0A9P8A7T5</accession>